<accession>A0A9W6K991</accession>
<feature type="chain" id="PRO_5040847603" description="Lysozyme inhibitor" evidence="1">
    <location>
        <begin position="17"/>
        <end position="166"/>
    </location>
</feature>
<dbReference type="AlphaFoldDB" id="A0A9W6K991"/>
<sequence length="166" mass="18449">MPALASILLAASAAQAAQPQAQLSGAEQARYLNELKHLYLTNDERQALLAQSNELLDTYAVRAAFQVGQPDRHDQVYQLSVGAPGELLIQQKTREAEGVKLEVRNQRLEVFGVDPYIKYDCPPTERTCVLKNPQDGSPWLTIRRDHQGAAELAKALSFLLRNLQRG</sequence>
<dbReference type="EMBL" id="BSFN01000011">
    <property type="protein sequence ID" value="GLK90528.1"/>
    <property type="molecule type" value="Genomic_DNA"/>
</dbReference>
<comment type="caution">
    <text evidence="2">The sequence shown here is derived from an EMBL/GenBank/DDBJ whole genome shotgun (WGS) entry which is preliminary data.</text>
</comment>
<gene>
    <name evidence="2" type="ORF">GCM10017655_35920</name>
</gene>
<evidence type="ECO:0000256" key="1">
    <source>
        <dbReference type="SAM" id="SignalP"/>
    </source>
</evidence>
<proteinExistence type="predicted"/>
<keyword evidence="1" id="KW-0732">Signal</keyword>
<evidence type="ECO:0008006" key="4">
    <source>
        <dbReference type="Google" id="ProtNLM"/>
    </source>
</evidence>
<name>A0A9W6K991_9PSED</name>
<dbReference type="Proteomes" id="UP001143328">
    <property type="component" value="Unassembled WGS sequence"/>
</dbReference>
<protein>
    <recommendedName>
        <fullName evidence="4">Lysozyme inhibitor</fullName>
    </recommendedName>
</protein>
<reference evidence="2" key="1">
    <citation type="journal article" date="2014" name="Int. J. Syst. Evol. Microbiol.">
        <title>Complete genome sequence of Corynebacterium casei LMG S-19264T (=DSM 44701T), isolated from a smear-ripened cheese.</title>
        <authorList>
            <consortium name="US DOE Joint Genome Institute (JGI-PGF)"/>
            <person name="Walter F."/>
            <person name="Albersmeier A."/>
            <person name="Kalinowski J."/>
            <person name="Ruckert C."/>
        </authorList>
    </citation>
    <scope>NUCLEOTIDE SEQUENCE</scope>
    <source>
        <strain evidence="2">VKM B-2935</strain>
    </source>
</reference>
<evidence type="ECO:0000313" key="3">
    <source>
        <dbReference type="Proteomes" id="UP001143328"/>
    </source>
</evidence>
<feature type="signal peptide" evidence="1">
    <location>
        <begin position="1"/>
        <end position="16"/>
    </location>
</feature>
<evidence type="ECO:0000313" key="2">
    <source>
        <dbReference type="EMBL" id="GLK90528.1"/>
    </source>
</evidence>
<organism evidence="2 3">
    <name type="scientific">Pseudomonas turukhanskensis</name>
    <dbReference type="NCBI Taxonomy" id="1806536"/>
    <lineage>
        <taxon>Bacteria</taxon>
        <taxon>Pseudomonadati</taxon>
        <taxon>Pseudomonadota</taxon>
        <taxon>Gammaproteobacteria</taxon>
        <taxon>Pseudomonadales</taxon>
        <taxon>Pseudomonadaceae</taxon>
        <taxon>Pseudomonas</taxon>
    </lineage>
</organism>
<keyword evidence="3" id="KW-1185">Reference proteome</keyword>
<reference evidence="2" key="2">
    <citation type="submission" date="2023-01" db="EMBL/GenBank/DDBJ databases">
        <authorList>
            <person name="Sun Q."/>
            <person name="Evtushenko L."/>
        </authorList>
    </citation>
    <scope>NUCLEOTIDE SEQUENCE</scope>
    <source>
        <strain evidence="2">VKM B-2935</strain>
    </source>
</reference>